<sequence length="60" mass="6891">MVSEMVSKLLFFRLCLSDIRAYGEKGFRAMVSQCIRRAEYAVTLLAEADCKAWRHPHAIT</sequence>
<reference evidence="1" key="1">
    <citation type="submission" date="2019-02" db="EMBL/GenBank/DDBJ databases">
        <authorList>
            <person name="Gruber-Vodicka R. H."/>
            <person name="Seah K. B. B."/>
        </authorList>
    </citation>
    <scope>NUCLEOTIDE SEQUENCE</scope>
    <source>
        <strain evidence="2">BECK_BY2</strain>
        <strain evidence="1">BECK_BY3</strain>
    </source>
</reference>
<dbReference type="EMBL" id="CAADFV010000257">
    <property type="protein sequence ID" value="VFK70343.1"/>
    <property type="molecule type" value="Genomic_DNA"/>
</dbReference>
<dbReference type="AlphaFoldDB" id="A0A451A5U8"/>
<name>A0A451A5U8_9GAMM</name>
<organism evidence="1">
    <name type="scientific">Candidatus Kentrum sp. TUN</name>
    <dbReference type="NCBI Taxonomy" id="2126343"/>
    <lineage>
        <taxon>Bacteria</taxon>
        <taxon>Pseudomonadati</taxon>
        <taxon>Pseudomonadota</taxon>
        <taxon>Gammaproteobacteria</taxon>
        <taxon>Candidatus Kentrum</taxon>
    </lineage>
</organism>
<evidence type="ECO:0000313" key="1">
    <source>
        <dbReference type="EMBL" id="VFK61410.1"/>
    </source>
</evidence>
<gene>
    <name evidence="2" type="ORF">BECKTUN1418E_GA0071001_12574</name>
    <name evidence="1" type="ORF">BECKTUN1418F_GA0071002_12544</name>
</gene>
<evidence type="ECO:0000313" key="2">
    <source>
        <dbReference type="EMBL" id="VFK70343.1"/>
    </source>
</evidence>
<protein>
    <submittedName>
        <fullName evidence="1">Uncharacterized protein</fullName>
    </submittedName>
</protein>
<dbReference type="EMBL" id="CAADFY010000254">
    <property type="protein sequence ID" value="VFK61410.1"/>
    <property type="molecule type" value="Genomic_DNA"/>
</dbReference>
<proteinExistence type="predicted"/>
<accession>A0A451A5U8</accession>